<comment type="subcellular location">
    <subcellularLocation>
        <location evidence="1">Membrane</location>
        <topology evidence="1">Multi-pass membrane protein</topology>
    </subcellularLocation>
</comment>
<dbReference type="OrthoDB" id="2985014at2759"/>
<dbReference type="AlphaFoldDB" id="A0A1Y2D792"/>
<gene>
    <name evidence="8" type="ORF">BCR35DRAFT_284476</name>
</gene>
<feature type="transmembrane region" description="Helical" evidence="6">
    <location>
        <begin position="89"/>
        <end position="109"/>
    </location>
</feature>
<dbReference type="STRING" id="106004.A0A1Y2D792"/>
<evidence type="ECO:0000256" key="5">
    <source>
        <dbReference type="ARBA" id="ARBA00023136"/>
    </source>
</evidence>
<feature type="transmembrane region" description="Helical" evidence="6">
    <location>
        <begin position="121"/>
        <end position="141"/>
    </location>
</feature>
<proteinExistence type="predicted"/>
<feature type="transmembrane region" description="Helical" evidence="6">
    <location>
        <begin position="443"/>
        <end position="463"/>
    </location>
</feature>
<accession>A0A1Y2D792</accession>
<feature type="transmembrane region" description="Helical" evidence="6">
    <location>
        <begin position="351"/>
        <end position="372"/>
    </location>
</feature>
<evidence type="ECO:0000259" key="7">
    <source>
        <dbReference type="PROSITE" id="PS50850"/>
    </source>
</evidence>
<dbReference type="Gene3D" id="1.20.1250.20">
    <property type="entry name" value="MFS general substrate transporter like domains"/>
    <property type="match status" value="2"/>
</dbReference>
<dbReference type="InterPro" id="IPR020846">
    <property type="entry name" value="MFS_dom"/>
</dbReference>
<evidence type="ECO:0000256" key="3">
    <source>
        <dbReference type="ARBA" id="ARBA00022692"/>
    </source>
</evidence>
<dbReference type="Proteomes" id="UP000193467">
    <property type="component" value="Unassembled WGS sequence"/>
</dbReference>
<dbReference type="SUPFAM" id="SSF103473">
    <property type="entry name" value="MFS general substrate transporter"/>
    <property type="match status" value="1"/>
</dbReference>
<keyword evidence="5 6" id="KW-0472">Membrane</keyword>
<dbReference type="InterPro" id="IPR036259">
    <property type="entry name" value="MFS_trans_sf"/>
</dbReference>
<evidence type="ECO:0000256" key="6">
    <source>
        <dbReference type="SAM" id="Phobius"/>
    </source>
</evidence>
<feature type="transmembrane region" description="Helical" evidence="6">
    <location>
        <begin position="286"/>
        <end position="307"/>
    </location>
</feature>
<feature type="transmembrane region" description="Helical" evidence="6">
    <location>
        <begin position="327"/>
        <end position="344"/>
    </location>
</feature>
<dbReference type="PANTHER" id="PTHR43791">
    <property type="entry name" value="PERMEASE-RELATED"/>
    <property type="match status" value="1"/>
</dbReference>
<dbReference type="GO" id="GO:0016020">
    <property type="term" value="C:membrane"/>
    <property type="evidence" value="ECO:0007669"/>
    <property type="project" value="UniProtKB-SubCell"/>
</dbReference>
<feature type="transmembrane region" description="Helical" evidence="6">
    <location>
        <begin position="411"/>
        <end position="431"/>
    </location>
</feature>
<dbReference type="InterPro" id="IPR011701">
    <property type="entry name" value="MFS"/>
</dbReference>
<dbReference type="PROSITE" id="PS50850">
    <property type="entry name" value="MFS"/>
    <property type="match status" value="1"/>
</dbReference>
<feature type="transmembrane region" description="Helical" evidence="6">
    <location>
        <begin position="147"/>
        <end position="170"/>
    </location>
</feature>
<evidence type="ECO:0000313" key="8">
    <source>
        <dbReference type="EMBL" id="ORY55160.1"/>
    </source>
</evidence>
<dbReference type="InParanoid" id="A0A1Y2D792"/>
<keyword evidence="2" id="KW-0813">Transport</keyword>
<reference evidence="8 9" key="1">
    <citation type="submission" date="2016-07" db="EMBL/GenBank/DDBJ databases">
        <title>Pervasive Adenine N6-methylation of Active Genes in Fungi.</title>
        <authorList>
            <consortium name="DOE Joint Genome Institute"/>
            <person name="Mondo S.J."/>
            <person name="Dannebaum R.O."/>
            <person name="Kuo R.C."/>
            <person name="Labutti K."/>
            <person name="Haridas S."/>
            <person name="Kuo A."/>
            <person name="Salamov A."/>
            <person name="Ahrendt S.R."/>
            <person name="Lipzen A."/>
            <person name="Sullivan W."/>
            <person name="Andreopoulos W.B."/>
            <person name="Clum A."/>
            <person name="Lindquist E."/>
            <person name="Daum C."/>
            <person name="Ramamoorthy G.K."/>
            <person name="Gryganskyi A."/>
            <person name="Culley D."/>
            <person name="Magnuson J.K."/>
            <person name="James T.Y."/>
            <person name="O'Malley M.A."/>
            <person name="Stajich J.E."/>
            <person name="Spatafora J.W."/>
            <person name="Visel A."/>
            <person name="Grigoriev I.V."/>
        </authorList>
    </citation>
    <scope>NUCLEOTIDE SEQUENCE [LARGE SCALE GENOMIC DNA]</scope>
    <source>
        <strain evidence="8 9">62-1032</strain>
    </source>
</reference>
<dbReference type="FunFam" id="1.20.1250.20:FF:000034">
    <property type="entry name" value="MFS general substrate transporter"/>
    <property type="match status" value="1"/>
</dbReference>
<organism evidence="8 9">
    <name type="scientific">Leucosporidium creatinivorum</name>
    <dbReference type="NCBI Taxonomy" id="106004"/>
    <lineage>
        <taxon>Eukaryota</taxon>
        <taxon>Fungi</taxon>
        <taxon>Dikarya</taxon>
        <taxon>Basidiomycota</taxon>
        <taxon>Pucciniomycotina</taxon>
        <taxon>Microbotryomycetes</taxon>
        <taxon>Leucosporidiales</taxon>
        <taxon>Leucosporidium</taxon>
    </lineage>
</organism>
<dbReference type="Pfam" id="PF07690">
    <property type="entry name" value="MFS_1"/>
    <property type="match status" value="1"/>
</dbReference>
<keyword evidence="9" id="KW-1185">Reference proteome</keyword>
<feature type="transmembrane region" description="Helical" evidence="6">
    <location>
        <begin position="52"/>
        <end position="69"/>
    </location>
</feature>
<dbReference type="GO" id="GO:0022857">
    <property type="term" value="F:transmembrane transporter activity"/>
    <property type="evidence" value="ECO:0007669"/>
    <property type="project" value="InterPro"/>
</dbReference>
<evidence type="ECO:0000256" key="2">
    <source>
        <dbReference type="ARBA" id="ARBA00022448"/>
    </source>
</evidence>
<evidence type="ECO:0000256" key="1">
    <source>
        <dbReference type="ARBA" id="ARBA00004141"/>
    </source>
</evidence>
<feature type="transmembrane region" description="Helical" evidence="6">
    <location>
        <begin position="215"/>
        <end position="237"/>
    </location>
</feature>
<evidence type="ECO:0000256" key="4">
    <source>
        <dbReference type="ARBA" id="ARBA00022989"/>
    </source>
</evidence>
<feature type="transmembrane region" description="Helical" evidence="6">
    <location>
        <begin position="378"/>
        <end position="399"/>
    </location>
</feature>
<evidence type="ECO:0000313" key="9">
    <source>
        <dbReference type="Proteomes" id="UP000193467"/>
    </source>
</evidence>
<dbReference type="PANTHER" id="PTHR43791:SF18">
    <property type="entry name" value="NICOTINIC ACID TRANSPORTER TNA1, PUTATIVE (AFU_ORTHOLOGUE AFUA_3G03820)-RELATED"/>
    <property type="match status" value="1"/>
</dbReference>
<keyword evidence="3 6" id="KW-0812">Transmembrane</keyword>
<dbReference type="FunFam" id="1.20.1250.20:FF:000068">
    <property type="entry name" value="MFS general substrate transporter"/>
    <property type="match status" value="1"/>
</dbReference>
<dbReference type="EMBL" id="MCGR01000092">
    <property type="protein sequence ID" value="ORY55160.1"/>
    <property type="molecule type" value="Genomic_DNA"/>
</dbReference>
<keyword evidence="4 6" id="KW-1133">Transmembrane helix</keyword>
<protein>
    <submittedName>
        <fullName evidence="8">MFS general substrate transporter</fullName>
    </submittedName>
</protein>
<name>A0A1Y2D792_9BASI</name>
<feature type="transmembrane region" description="Helical" evidence="6">
    <location>
        <begin position="182"/>
        <end position="203"/>
    </location>
</feature>
<sequence length="508" mass="55784">MDEKSQAVYKYHTEHVEHPIDSKGSSAVQGAMVTKPARELTPEEEARLYRKLDIHLLPMLGVLYLLSFMDRGNIGNARLAGLETDLGMAGYDYAIALTAFFASYCLFEVPANLMLKKLRPSLWLASITVVWGTVMTLMGVAQSFGGLVAARVALGIAEAGLFPGVVFYLTTWYPRHRCQLRIALFFGAATIAGAFSGLLAYGIGFMGGVGGYSGWRWIFILEGLMTVIAGVVAFWALTDYPATASWLSEDEKAWIIWRKAADGSSVGEAEHITWPYIKQALTSWQVWLSTAYYMSVVAPLYAVALFSPTLINAFGKYTRPQVQLLTIPYYVFACIYVVVTAYYSDKLQKRFPFVFLCQILCLIGFIINISPAPSGAKYFGIFLTAAGAYGGLPAVVTWLSNNLAGQTKRGVGSAFQIGIGNLAGIASSNVYRSVDSPRYLVGHGVQIGFVVLGLITAPLYHFLLKRANAAKERELAFQASLPDHEKRVYTVQELRDLGDEAPEFVYTL</sequence>
<feature type="domain" description="Major facilitator superfamily (MFS) profile" evidence="7">
    <location>
        <begin position="56"/>
        <end position="468"/>
    </location>
</feature>
<comment type="caution">
    <text evidence="8">The sequence shown here is derived from an EMBL/GenBank/DDBJ whole genome shotgun (WGS) entry which is preliminary data.</text>
</comment>